<dbReference type="PRINTS" id="PR00455">
    <property type="entry name" value="HTHTETR"/>
</dbReference>
<dbReference type="PANTHER" id="PTHR30055:SF151">
    <property type="entry name" value="TRANSCRIPTIONAL REGULATORY PROTEIN"/>
    <property type="match status" value="1"/>
</dbReference>
<dbReference type="InterPro" id="IPR009057">
    <property type="entry name" value="Homeodomain-like_sf"/>
</dbReference>
<dbReference type="SUPFAM" id="SSF46689">
    <property type="entry name" value="Homeodomain-like"/>
    <property type="match status" value="1"/>
</dbReference>
<dbReference type="AlphaFoldDB" id="A0A679IL64"/>
<proteinExistence type="predicted"/>
<dbReference type="SUPFAM" id="SSF48498">
    <property type="entry name" value="Tetracyclin repressor-like, C-terminal domain"/>
    <property type="match status" value="1"/>
</dbReference>
<dbReference type="InterPro" id="IPR036271">
    <property type="entry name" value="Tet_transcr_reg_TetR-rel_C_sf"/>
</dbReference>
<dbReference type="Pfam" id="PF17935">
    <property type="entry name" value="TetR_C_27"/>
    <property type="match status" value="1"/>
</dbReference>
<dbReference type="Pfam" id="PF00440">
    <property type="entry name" value="TetR_N"/>
    <property type="match status" value="1"/>
</dbReference>
<evidence type="ECO:0000256" key="2">
    <source>
        <dbReference type="ARBA" id="ARBA00023125"/>
    </source>
</evidence>
<feature type="DNA-binding region" description="H-T-H motif" evidence="4">
    <location>
        <begin position="40"/>
        <end position="59"/>
    </location>
</feature>
<keyword evidence="3" id="KW-0804">Transcription</keyword>
<dbReference type="InterPro" id="IPR001647">
    <property type="entry name" value="HTH_TetR"/>
</dbReference>
<evidence type="ECO:0000313" key="6">
    <source>
        <dbReference type="EMBL" id="CAA2099386.1"/>
    </source>
</evidence>
<accession>A0A679IL64</accession>
<dbReference type="PROSITE" id="PS50977">
    <property type="entry name" value="HTH_TETR_2"/>
    <property type="match status" value="1"/>
</dbReference>
<dbReference type="PANTHER" id="PTHR30055">
    <property type="entry name" value="HTH-TYPE TRANSCRIPTIONAL REGULATOR RUTR"/>
    <property type="match status" value="1"/>
</dbReference>
<organism evidence="6">
    <name type="scientific">Methylobacterium bullatum</name>
    <dbReference type="NCBI Taxonomy" id="570505"/>
    <lineage>
        <taxon>Bacteria</taxon>
        <taxon>Pseudomonadati</taxon>
        <taxon>Pseudomonadota</taxon>
        <taxon>Alphaproteobacteria</taxon>
        <taxon>Hyphomicrobiales</taxon>
        <taxon>Methylobacteriaceae</taxon>
        <taxon>Methylobacterium</taxon>
    </lineage>
</organism>
<evidence type="ECO:0000259" key="5">
    <source>
        <dbReference type="PROSITE" id="PS50977"/>
    </source>
</evidence>
<dbReference type="InterPro" id="IPR041478">
    <property type="entry name" value="TetR_C_27"/>
</dbReference>
<evidence type="ECO:0000256" key="1">
    <source>
        <dbReference type="ARBA" id="ARBA00023015"/>
    </source>
</evidence>
<feature type="domain" description="HTH tetR-type" evidence="5">
    <location>
        <begin position="17"/>
        <end position="77"/>
    </location>
</feature>
<gene>
    <name evidence="6" type="primary">slmA_1</name>
    <name evidence="6" type="ORF">MBUL_00122</name>
</gene>
<name>A0A679IL64_9HYPH</name>
<reference evidence="6" key="1">
    <citation type="submission" date="2019-12" db="EMBL/GenBank/DDBJ databases">
        <authorList>
            <person name="Cremers G."/>
        </authorList>
    </citation>
    <scope>NUCLEOTIDE SEQUENCE</scope>
    <source>
        <strain evidence="6">Mbul1</strain>
    </source>
</reference>
<protein>
    <submittedName>
        <fullName evidence="6">Nucleoid occlusion factor SlmA</fullName>
    </submittedName>
</protein>
<sequence>MTITVDPLQAGLEAAAPTTRCRILAAAERFFREIGYQKTTVADIAKTLGMSPANVYRFFDSKKAINEAVVERVTREVEALIAGIAVAPGLSADQRVAEIIRELHRDCIERCKDNPRIHEMVEAAMSESWGVCRHHIDRIGAALERVVTDGVRSGEFQVEDPATTAACLHVAITRYCHPVLVSQYPNAPAPPIDAMIAFLLRALHEPVGNTTPVKARESAEPL</sequence>
<dbReference type="GO" id="GO:0000976">
    <property type="term" value="F:transcription cis-regulatory region binding"/>
    <property type="evidence" value="ECO:0007669"/>
    <property type="project" value="TreeGrafter"/>
</dbReference>
<evidence type="ECO:0000256" key="3">
    <source>
        <dbReference type="ARBA" id="ARBA00023163"/>
    </source>
</evidence>
<keyword evidence="2 4" id="KW-0238">DNA-binding</keyword>
<dbReference type="EMBL" id="LR743504">
    <property type="protein sequence ID" value="CAA2099386.1"/>
    <property type="molecule type" value="Genomic_DNA"/>
</dbReference>
<dbReference type="InterPro" id="IPR050109">
    <property type="entry name" value="HTH-type_TetR-like_transc_reg"/>
</dbReference>
<dbReference type="GO" id="GO:0003700">
    <property type="term" value="F:DNA-binding transcription factor activity"/>
    <property type="evidence" value="ECO:0007669"/>
    <property type="project" value="TreeGrafter"/>
</dbReference>
<dbReference type="Gene3D" id="1.10.357.10">
    <property type="entry name" value="Tetracycline Repressor, domain 2"/>
    <property type="match status" value="1"/>
</dbReference>
<evidence type="ECO:0000256" key="4">
    <source>
        <dbReference type="PROSITE-ProRule" id="PRU00335"/>
    </source>
</evidence>
<keyword evidence="1" id="KW-0805">Transcription regulation</keyword>